<dbReference type="PANTHER" id="PTHR32305:SF15">
    <property type="entry name" value="PROTEIN RHSA-RELATED"/>
    <property type="match status" value="1"/>
</dbReference>
<evidence type="ECO:0000313" key="5">
    <source>
        <dbReference type="EMBL" id="TKC89801.1"/>
    </source>
</evidence>
<feature type="domain" description="Teneurin-like YD-shell" evidence="4">
    <location>
        <begin position="308"/>
        <end position="418"/>
    </location>
</feature>
<keyword evidence="1" id="KW-0677">Repeat</keyword>
<name>A0A4U1I8L0_9BURK</name>
<keyword evidence="6" id="KW-1185">Reference proteome</keyword>
<dbReference type="InterPro" id="IPR056823">
    <property type="entry name" value="TEN-like_YD-shell"/>
</dbReference>
<evidence type="ECO:0000313" key="6">
    <source>
        <dbReference type="Proteomes" id="UP000305539"/>
    </source>
</evidence>
<accession>A0A4U1I8L0</accession>
<evidence type="ECO:0000259" key="3">
    <source>
        <dbReference type="Pfam" id="PF20148"/>
    </source>
</evidence>
<dbReference type="InterPro" id="IPR031325">
    <property type="entry name" value="RHS_repeat"/>
</dbReference>
<dbReference type="NCBIfam" id="TIGR01643">
    <property type="entry name" value="YD_repeat_2x"/>
    <property type="match status" value="7"/>
</dbReference>
<protein>
    <submittedName>
        <fullName evidence="5">RHS repeat protein</fullName>
    </submittedName>
</protein>
<dbReference type="Proteomes" id="UP000305539">
    <property type="component" value="Unassembled WGS sequence"/>
</dbReference>
<dbReference type="InterPro" id="IPR050708">
    <property type="entry name" value="T6SS_VgrG/RHS"/>
</dbReference>
<organism evidence="5 6">
    <name type="scientific">Trinickia terrae</name>
    <dbReference type="NCBI Taxonomy" id="2571161"/>
    <lineage>
        <taxon>Bacteria</taxon>
        <taxon>Pseudomonadati</taxon>
        <taxon>Pseudomonadota</taxon>
        <taxon>Betaproteobacteria</taxon>
        <taxon>Burkholderiales</taxon>
        <taxon>Burkholderiaceae</taxon>
        <taxon>Trinickia</taxon>
    </lineage>
</organism>
<reference evidence="5 6" key="1">
    <citation type="submission" date="2019-04" db="EMBL/GenBank/DDBJ databases">
        <title>Trinickia sp. 7GSK02, isolated from subtropical forest soil.</title>
        <authorList>
            <person name="Gao Z.-H."/>
            <person name="Qiu L.-H."/>
        </authorList>
    </citation>
    <scope>NUCLEOTIDE SEQUENCE [LARGE SCALE GENOMIC DNA]</scope>
    <source>
        <strain evidence="5 6">7GSK02</strain>
    </source>
</reference>
<gene>
    <name evidence="5" type="ORF">FAZ69_10490</name>
</gene>
<dbReference type="Gene3D" id="2.180.10.10">
    <property type="entry name" value="RHS repeat-associated core"/>
    <property type="match status" value="2"/>
</dbReference>
<dbReference type="Pfam" id="PF25023">
    <property type="entry name" value="TEN_YD-shell"/>
    <property type="match status" value="2"/>
</dbReference>
<dbReference type="Pfam" id="PF05593">
    <property type="entry name" value="RHS_repeat"/>
    <property type="match status" value="3"/>
</dbReference>
<feature type="domain" description="Teneurin-like YD-shell" evidence="4">
    <location>
        <begin position="783"/>
        <end position="905"/>
    </location>
</feature>
<dbReference type="Pfam" id="PF20148">
    <property type="entry name" value="DUF6531"/>
    <property type="match status" value="1"/>
</dbReference>
<dbReference type="InterPro" id="IPR045351">
    <property type="entry name" value="DUF6531"/>
</dbReference>
<dbReference type="PANTHER" id="PTHR32305">
    <property type="match status" value="1"/>
</dbReference>
<feature type="domain" description="RHS protein conserved region" evidence="2">
    <location>
        <begin position="975"/>
        <end position="1011"/>
    </location>
</feature>
<dbReference type="InterPro" id="IPR001826">
    <property type="entry name" value="RHS"/>
</dbReference>
<dbReference type="OrthoDB" id="5445630at2"/>
<dbReference type="EMBL" id="SWJE01000005">
    <property type="protein sequence ID" value="TKC89801.1"/>
    <property type="molecule type" value="Genomic_DNA"/>
</dbReference>
<evidence type="ECO:0000259" key="2">
    <source>
        <dbReference type="Pfam" id="PF03527"/>
    </source>
</evidence>
<dbReference type="SUPFAM" id="SSF69322">
    <property type="entry name" value="Tricorn protease domain 2"/>
    <property type="match status" value="1"/>
</dbReference>
<dbReference type="InterPro" id="IPR006530">
    <property type="entry name" value="YD"/>
</dbReference>
<sequence length="1125" mass="126357">MVLPSVDTARPVDGGRRLGDIAERYGVRRALSGVLCGSVDMIDGSKICLPSHEADFALRGRLPIEWSRTYSSAMRAAGALGPGWRTNWEVSLRKSGGQLTYTDEHGRPITVPLPEPGSQVIVLSEQLHIACLPDGRMVVGDRTPRYRVFGEFDPNGLARLKYIEDLHRQRIGCIWDAEGRLLRMRGTCGHELRMHYDSATGTRLSSVECVDGGPTGTLAEYGYNENGELAEVRNRLGETVRRFAYRDGRIVEEAGPLGMATRYVWQVVGGVARVIERFNSEGARERCSCSIENRTSQATDVFGNSAYWQYDAHGHVVAYADFDGRRYKFDYDETGAPTTLWLPSEGVVRLAYDSLGRLQQETDPMGQITTTVYAHASSRPVVVTRADKRTWIWQRNDALDPVKCQTPWGEVTNVEYGEDGMPARRTDAGGAVTTLEHNAWGQLTRRIDAEGNATQYDYDCNRHLAAVSDPLGAVTRIERDAFGRPLTVTRPDGRHERHVWNAVGQRTSFVGASGQSRHWHRDRRGKVMRAIDEEGHVTSYQYDAHGRPIRIESANGAVQTLEWGAMGCLSITDADGVIRAFDYTDSAQIRRMTTKADALERHETFAYDVMGRLVRRDTPHNHYVYRYTPRGMLEHVNRTPTKDGELLGITPDEIRFEYDLGDRLLAEHGINGELSYTYDDGGSLAAMTLPQGQVVRMRRYDSGAIGLIEIRERSIAQFWYDAMRREVGRTQGVLHTRTDYTELGWPVWWRSTSEFDESGAGKPTDYDKQLWRSVSYSASDAIVQSDGQASDKNYYDYDKRGCLLRRVSDQLGIEYFTWDAASNLLDTPGGNWFPAVYSNHRIRECRGSRYEYDAWGQVVQKSGRDHALSLDWDAEGHLIVVRRKGRTVRFRYDALGRRIEKRLESSSVHGQLASTQADSTRYVWQGSRLLQELRPKAVRTYLYQPTENGVIGYAPLACMDQALLDSGELDDDTRVFHFHTDAAGTAVALIDDAGKLVWRGRYQAWGNLFAQEWGGARQISQPLRFAGQYFDEETALHYNGRRFYDPDAGRYLSPDRMSLGGVSPYRYASNPLTWSNPLGSAIPVRFASVSVVPSGFDCLLDPGQQVAGVIEELDGVAGRNAFDIG</sequence>
<evidence type="ECO:0000256" key="1">
    <source>
        <dbReference type="ARBA" id="ARBA00022737"/>
    </source>
</evidence>
<evidence type="ECO:0000259" key="4">
    <source>
        <dbReference type="Pfam" id="PF25023"/>
    </source>
</evidence>
<proteinExistence type="predicted"/>
<feature type="domain" description="DUF6531" evidence="3">
    <location>
        <begin position="39"/>
        <end position="110"/>
    </location>
</feature>
<comment type="caution">
    <text evidence="5">The sequence shown here is derived from an EMBL/GenBank/DDBJ whole genome shotgun (WGS) entry which is preliminary data.</text>
</comment>
<dbReference type="Pfam" id="PF03527">
    <property type="entry name" value="RHS"/>
    <property type="match status" value="1"/>
</dbReference>
<dbReference type="InterPro" id="IPR022385">
    <property type="entry name" value="Rhs_assc_core"/>
</dbReference>
<dbReference type="AlphaFoldDB" id="A0A4U1I8L0"/>
<dbReference type="NCBIfam" id="TIGR03696">
    <property type="entry name" value="Rhs_assc_core"/>
    <property type="match status" value="1"/>
</dbReference>